<keyword evidence="2" id="KW-0812">Transmembrane</keyword>
<feature type="compositionally biased region" description="Basic and acidic residues" evidence="1">
    <location>
        <begin position="55"/>
        <end position="79"/>
    </location>
</feature>
<evidence type="ECO:0000256" key="1">
    <source>
        <dbReference type="SAM" id="MobiDB-lite"/>
    </source>
</evidence>
<evidence type="ECO:0000313" key="3">
    <source>
        <dbReference type="EMBL" id="NMM98080.1"/>
    </source>
</evidence>
<feature type="region of interest" description="Disordered" evidence="1">
    <location>
        <begin position="55"/>
        <end position="83"/>
    </location>
</feature>
<reference evidence="3 4" key="1">
    <citation type="submission" date="2020-02" db="EMBL/GenBank/DDBJ databases">
        <title>Characterization of phylogenetic diversity of novel bifidobacterial species isolated in Czech ZOOs.</title>
        <authorList>
            <person name="Lugli G.A."/>
            <person name="Vera N.B."/>
            <person name="Ventura M."/>
        </authorList>
    </citation>
    <scope>NUCLEOTIDE SEQUENCE [LARGE SCALE GENOMIC DNA]</scope>
    <source>
        <strain evidence="3 4">DSM 109959</strain>
    </source>
</reference>
<dbReference type="AlphaFoldDB" id="A0A7Y0EX77"/>
<gene>
    <name evidence="3" type="ORF">G1C97_1029</name>
</gene>
<feature type="transmembrane region" description="Helical" evidence="2">
    <location>
        <begin position="25"/>
        <end position="50"/>
    </location>
</feature>
<evidence type="ECO:0000313" key="4">
    <source>
        <dbReference type="Proteomes" id="UP000543419"/>
    </source>
</evidence>
<sequence length="235" mass="25450">MSNPQQPSIPQQPPIRDKGVVVLKWWQLIIAAVVVVALSVGMTITVGMVIRDNEQRSATAEDYKKPEKAEPQQKEEPKTSSRGNLIKHIGDVAGISASAGSSDLIAQWTVKNIIIDAPCTPAYEGASTTPSNGHFVMLDIEVETTSEFDSRYGQLALGSPAVWTYIEKDGTQWNGNLDGTIDNMPVYSCIPDNERLPGTIGQGVKAEGKVMLDVPSTDGYLVYKNGANGWEYPLS</sequence>
<organism evidence="3 4">
    <name type="scientific">Bifidobacterium olomucense</name>
    <dbReference type="NCBI Taxonomy" id="2675324"/>
    <lineage>
        <taxon>Bacteria</taxon>
        <taxon>Bacillati</taxon>
        <taxon>Actinomycetota</taxon>
        <taxon>Actinomycetes</taxon>
        <taxon>Bifidobacteriales</taxon>
        <taxon>Bifidobacteriaceae</taxon>
        <taxon>Bifidobacterium</taxon>
    </lineage>
</organism>
<proteinExistence type="predicted"/>
<comment type="caution">
    <text evidence="3">The sequence shown here is derived from an EMBL/GenBank/DDBJ whole genome shotgun (WGS) entry which is preliminary data.</text>
</comment>
<accession>A0A7Y0EX77</accession>
<evidence type="ECO:0000256" key="2">
    <source>
        <dbReference type="SAM" id="Phobius"/>
    </source>
</evidence>
<dbReference type="EMBL" id="JAAIIG010000003">
    <property type="protein sequence ID" value="NMM98080.1"/>
    <property type="molecule type" value="Genomic_DNA"/>
</dbReference>
<evidence type="ECO:0008006" key="5">
    <source>
        <dbReference type="Google" id="ProtNLM"/>
    </source>
</evidence>
<protein>
    <recommendedName>
        <fullName evidence="5">DUF4352 domain-containing protein</fullName>
    </recommendedName>
</protein>
<dbReference type="RefSeq" id="WP_169240834.1">
    <property type="nucleotide sequence ID" value="NZ_JAAIIG010000003.1"/>
</dbReference>
<keyword evidence="2" id="KW-0472">Membrane</keyword>
<keyword evidence="4" id="KW-1185">Reference proteome</keyword>
<keyword evidence="2" id="KW-1133">Transmembrane helix</keyword>
<dbReference type="Proteomes" id="UP000543419">
    <property type="component" value="Unassembled WGS sequence"/>
</dbReference>
<name>A0A7Y0EX77_9BIFI</name>